<keyword evidence="2" id="KW-1185">Reference proteome</keyword>
<protein>
    <submittedName>
        <fullName evidence="1">Uncharacterized protein</fullName>
    </submittedName>
</protein>
<dbReference type="Proteomes" id="UP000003645">
    <property type="component" value="Plasmid pLM1"/>
</dbReference>
<dbReference type="RefSeq" id="WP_006501057.1">
    <property type="nucleotide sequence ID" value="NZ_CP011014.1"/>
</dbReference>
<evidence type="ECO:0000313" key="1">
    <source>
        <dbReference type="EMBL" id="AJT51545.1"/>
    </source>
</evidence>
<gene>
    <name evidence="1" type="ORF">LBLM1_10945</name>
</gene>
<reference evidence="1 2" key="1">
    <citation type="journal article" date="2012" name="J. Bacteriol.">
        <title>Genome sequence of Lactobacillus mucosae LM1, isolated from piglet feces.</title>
        <authorList>
            <person name="Lee J.H."/>
            <person name="Valeriano V.D."/>
            <person name="Shin Y.R."/>
            <person name="Chae J.P."/>
            <person name="Kim G.B."/>
            <person name="Ham J.S."/>
            <person name="Chun J."/>
            <person name="Kang D.K."/>
        </authorList>
    </citation>
    <scope>NUCLEOTIDE SEQUENCE [LARGE SCALE GENOMIC DNA]</scope>
    <source>
        <strain evidence="1 2">LM1</strain>
        <plasmid evidence="1">pLM1</plasmid>
    </source>
</reference>
<keyword evidence="1" id="KW-0614">Plasmid</keyword>
<dbReference type="KEGG" id="lmu:LBLM1_10945"/>
<name>A0A0D4CNP8_LIMMU</name>
<dbReference type="EMBL" id="CP011014">
    <property type="protein sequence ID" value="AJT51545.1"/>
    <property type="molecule type" value="Genomic_DNA"/>
</dbReference>
<sequence>MKVNYERLILGNDAPLTDKVTLHIPTMRELIQDDEKESEMNLFTRAFVTGVREQFSGFPETVDDIEAKYPTMWDLAWDETMNVQVGEAMFGKDMTLLSVIVNGFAWWTQSEITDYKPLSNQKVVNEPLEWVIDKEEFVKFSEYIKMITLHEPNEDLIAPPDLKGKPHKQRAWKQLYLGRIRKMKKGSSSTIADKMLLMQALAPSFIPFNELADMTYYQFMNLLRAYQQRKAYDQEFDIYTSEKFDTSNMKLTDLSQTVGVVRLNN</sequence>
<dbReference type="AlphaFoldDB" id="A0A0D4CNP8"/>
<dbReference type="HOGENOM" id="CLU_1048845_0_0_9"/>
<dbReference type="OrthoDB" id="1911073at2"/>
<accession>A0A0D4CNP8</accession>
<organism evidence="1 2">
    <name type="scientific">Limosilactobacillus mucosae LM1</name>
    <dbReference type="NCBI Taxonomy" id="1130798"/>
    <lineage>
        <taxon>Bacteria</taxon>
        <taxon>Bacillati</taxon>
        <taxon>Bacillota</taxon>
        <taxon>Bacilli</taxon>
        <taxon>Lactobacillales</taxon>
        <taxon>Lactobacillaceae</taxon>
        <taxon>Limosilactobacillus</taxon>
    </lineage>
</organism>
<proteinExistence type="predicted"/>
<evidence type="ECO:0000313" key="2">
    <source>
        <dbReference type="Proteomes" id="UP000003645"/>
    </source>
</evidence>
<geneLocation type="plasmid" evidence="1 2">
    <name>pLM1</name>
</geneLocation>